<protein>
    <recommendedName>
        <fullName evidence="1">Tf2-1-like SH3-like domain-containing protein</fullName>
    </recommendedName>
</protein>
<dbReference type="InterPro" id="IPR016197">
    <property type="entry name" value="Chromo-like_dom_sf"/>
</dbReference>
<dbReference type="RefSeq" id="XP_071920781.1">
    <property type="nucleotide sequence ID" value="XM_072064680.1"/>
</dbReference>
<dbReference type="Pfam" id="PF24626">
    <property type="entry name" value="SH3_Tf2-1"/>
    <property type="match status" value="1"/>
</dbReference>
<keyword evidence="2" id="KW-1185">Reference proteome</keyword>
<dbReference type="PANTHER" id="PTHR46148:SF52">
    <property type="entry name" value="OS04G0603800 PROTEIN"/>
    <property type="match status" value="1"/>
</dbReference>
<reference evidence="3" key="1">
    <citation type="submission" date="2025-08" db="UniProtKB">
        <authorList>
            <consortium name="RefSeq"/>
        </authorList>
    </citation>
    <scope>IDENTIFICATION</scope>
    <source>
        <tissue evidence="3">Leaves</tissue>
    </source>
</reference>
<dbReference type="SUPFAM" id="SSF54160">
    <property type="entry name" value="Chromo domain-like"/>
    <property type="match status" value="1"/>
</dbReference>
<organism evidence="2 3">
    <name type="scientific">Coffea arabica</name>
    <name type="common">Arabian coffee</name>
    <dbReference type="NCBI Taxonomy" id="13443"/>
    <lineage>
        <taxon>Eukaryota</taxon>
        <taxon>Viridiplantae</taxon>
        <taxon>Streptophyta</taxon>
        <taxon>Embryophyta</taxon>
        <taxon>Tracheophyta</taxon>
        <taxon>Spermatophyta</taxon>
        <taxon>Magnoliopsida</taxon>
        <taxon>eudicotyledons</taxon>
        <taxon>Gunneridae</taxon>
        <taxon>Pentapetalae</taxon>
        <taxon>asterids</taxon>
        <taxon>lamiids</taxon>
        <taxon>Gentianales</taxon>
        <taxon>Rubiaceae</taxon>
        <taxon>Ixoroideae</taxon>
        <taxon>Gardenieae complex</taxon>
        <taxon>Bertiereae - Coffeeae clade</taxon>
        <taxon>Coffeeae</taxon>
        <taxon>Coffea</taxon>
    </lineage>
</organism>
<proteinExistence type="predicted"/>
<evidence type="ECO:0000259" key="1">
    <source>
        <dbReference type="Pfam" id="PF24626"/>
    </source>
</evidence>
<evidence type="ECO:0000313" key="3">
    <source>
        <dbReference type="RefSeq" id="XP_071920781.1"/>
    </source>
</evidence>
<evidence type="ECO:0000313" key="2">
    <source>
        <dbReference type="Proteomes" id="UP001652660"/>
    </source>
</evidence>
<accession>A0ABM4VMM6</accession>
<feature type="domain" description="Tf2-1-like SH3-like" evidence="1">
    <location>
        <begin position="64"/>
        <end position="126"/>
    </location>
</feature>
<sequence length="182" mass="20242">MTPFMALYGYPPPQISLLPSAENSSIATNWVKGRQDWDRLLKENLEVAQNKMKQNADKRSFEVGDGVYLKLQPYRQSSIALRRNLKLSSKCYGPSKILQKVGAYKLELPADAPIHPVFHVSMLKKFAKGVSVSGSLPQVIDDGTVKVAPQATLDRRMIKRGNSAVTQVLADWVNMSPAEATW</sequence>
<dbReference type="GeneID" id="140014242"/>
<dbReference type="InterPro" id="IPR056924">
    <property type="entry name" value="SH3_Tf2-1"/>
</dbReference>
<dbReference type="PANTHER" id="PTHR46148">
    <property type="entry name" value="CHROMO DOMAIN-CONTAINING PROTEIN"/>
    <property type="match status" value="1"/>
</dbReference>
<name>A0ABM4VMM6_COFAR</name>
<gene>
    <name evidence="3" type="primary">LOC140014242</name>
</gene>
<dbReference type="Proteomes" id="UP001652660">
    <property type="component" value="Chromosome 9c"/>
</dbReference>